<dbReference type="AlphaFoldDB" id="A0A9K3N0M6"/>
<dbReference type="Proteomes" id="UP000215914">
    <property type="component" value="Unassembled WGS sequence"/>
</dbReference>
<comment type="caution">
    <text evidence="1">The sequence shown here is derived from an EMBL/GenBank/DDBJ whole genome shotgun (WGS) entry which is preliminary data.</text>
</comment>
<sequence length="260" mass="29703">MHRKENGDVNKINQKKAFIRDGISYSSTLMKNIQETKGVNDESQEAVKVVEVHRETSVFFYLQGRLVVGRAIDVKVLINLKDSLKKAGIEGFKLHYLRGLNVLIAFDNETDASDLALNVNIWKDWFDPLDIWDGQTLAYERLAWLKFHGFPLHLVENKVFDDVASLFGKVVKGAQLSSLDWDLSTACVGVLVDSGARISGSAFLNWKNKKFKVWVLEELDDWVPDCFLKKYGRSRVLMIVKGKLIGSRRMSLIPIRKMKR</sequence>
<proteinExistence type="predicted"/>
<accession>A0A9K3N0M6</accession>
<reference evidence="1" key="1">
    <citation type="journal article" date="2017" name="Nature">
        <title>The sunflower genome provides insights into oil metabolism, flowering and Asterid evolution.</title>
        <authorList>
            <person name="Badouin H."/>
            <person name="Gouzy J."/>
            <person name="Grassa C.J."/>
            <person name="Murat F."/>
            <person name="Staton S.E."/>
            <person name="Cottret L."/>
            <person name="Lelandais-Briere C."/>
            <person name="Owens G.L."/>
            <person name="Carrere S."/>
            <person name="Mayjonade B."/>
            <person name="Legrand L."/>
            <person name="Gill N."/>
            <person name="Kane N.C."/>
            <person name="Bowers J.E."/>
            <person name="Hubner S."/>
            <person name="Bellec A."/>
            <person name="Berard A."/>
            <person name="Berges H."/>
            <person name="Blanchet N."/>
            <person name="Boniface M.C."/>
            <person name="Brunel D."/>
            <person name="Catrice O."/>
            <person name="Chaidir N."/>
            <person name="Claudel C."/>
            <person name="Donnadieu C."/>
            <person name="Faraut T."/>
            <person name="Fievet G."/>
            <person name="Helmstetter N."/>
            <person name="King M."/>
            <person name="Knapp S.J."/>
            <person name="Lai Z."/>
            <person name="Le Paslier M.C."/>
            <person name="Lippi Y."/>
            <person name="Lorenzon L."/>
            <person name="Mandel J.R."/>
            <person name="Marage G."/>
            <person name="Marchand G."/>
            <person name="Marquand E."/>
            <person name="Bret-Mestries E."/>
            <person name="Morien E."/>
            <person name="Nambeesan S."/>
            <person name="Nguyen T."/>
            <person name="Pegot-Espagnet P."/>
            <person name="Pouilly N."/>
            <person name="Raftis F."/>
            <person name="Sallet E."/>
            <person name="Schiex T."/>
            <person name="Thomas J."/>
            <person name="Vandecasteele C."/>
            <person name="Vares D."/>
            <person name="Vear F."/>
            <person name="Vautrin S."/>
            <person name="Crespi M."/>
            <person name="Mangin B."/>
            <person name="Burke J.M."/>
            <person name="Salse J."/>
            <person name="Munos S."/>
            <person name="Vincourt P."/>
            <person name="Rieseberg L.H."/>
            <person name="Langlade N.B."/>
        </authorList>
    </citation>
    <scope>NUCLEOTIDE SEQUENCE</scope>
    <source>
        <tissue evidence="1">Leaves</tissue>
    </source>
</reference>
<gene>
    <name evidence="1" type="ORF">HanXRQr2_Chr11g0498101</name>
</gene>
<name>A0A9K3N0M6_HELAN</name>
<evidence type="ECO:0000313" key="2">
    <source>
        <dbReference type="Proteomes" id="UP000215914"/>
    </source>
</evidence>
<organism evidence="1 2">
    <name type="scientific">Helianthus annuus</name>
    <name type="common">Common sunflower</name>
    <dbReference type="NCBI Taxonomy" id="4232"/>
    <lineage>
        <taxon>Eukaryota</taxon>
        <taxon>Viridiplantae</taxon>
        <taxon>Streptophyta</taxon>
        <taxon>Embryophyta</taxon>
        <taxon>Tracheophyta</taxon>
        <taxon>Spermatophyta</taxon>
        <taxon>Magnoliopsida</taxon>
        <taxon>eudicotyledons</taxon>
        <taxon>Gunneridae</taxon>
        <taxon>Pentapetalae</taxon>
        <taxon>asterids</taxon>
        <taxon>campanulids</taxon>
        <taxon>Asterales</taxon>
        <taxon>Asteraceae</taxon>
        <taxon>Asteroideae</taxon>
        <taxon>Heliantheae alliance</taxon>
        <taxon>Heliantheae</taxon>
        <taxon>Helianthus</taxon>
    </lineage>
</organism>
<dbReference type="EMBL" id="MNCJ02000326">
    <property type="protein sequence ID" value="KAF5782616.1"/>
    <property type="molecule type" value="Genomic_DNA"/>
</dbReference>
<reference evidence="1" key="2">
    <citation type="submission" date="2020-06" db="EMBL/GenBank/DDBJ databases">
        <title>Helianthus annuus Genome sequencing and assembly Release 2.</title>
        <authorList>
            <person name="Gouzy J."/>
            <person name="Langlade N."/>
            <person name="Munos S."/>
        </authorList>
    </citation>
    <scope>NUCLEOTIDE SEQUENCE</scope>
    <source>
        <tissue evidence="1">Leaves</tissue>
    </source>
</reference>
<dbReference type="Gramene" id="mRNA:HanXRQr2_Chr11g0498101">
    <property type="protein sequence ID" value="CDS:HanXRQr2_Chr11g0498101.1"/>
    <property type="gene ID" value="HanXRQr2_Chr11g0498101"/>
</dbReference>
<evidence type="ECO:0008006" key="3">
    <source>
        <dbReference type="Google" id="ProtNLM"/>
    </source>
</evidence>
<keyword evidence="2" id="KW-1185">Reference proteome</keyword>
<protein>
    <recommendedName>
        <fullName evidence="3">DUF4283 domain-containing protein</fullName>
    </recommendedName>
</protein>
<evidence type="ECO:0000313" key="1">
    <source>
        <dbReference type="EMBL" id="KAF5782616.1"/>
    </source>
</evidence>